<accession>A0A7W7CRN5</accession>
<name>A0A7W7CRN5_9ACTN</name>
<keyword evidence="4" id="KW-1185">Reference proteome</keyword>
<feature type="compositionally biased region" description="Low complexity" evidence="1">
    <location>
        <begin position="30"/>
        <end position="41"/>
    </location>
</feature>
<feature type="region of interest" description="Disordered" evidence="1">
    <location>
        <begin position="1"/>
        <end position="41"/>
    </location>
</feature>
<evidence type="ECO:0000256" key="2">
    <source>
        <dbReference type="SAM" id="Phobius"/>
    </source>
</evidence>
<keyword evidence="2" id="KW-0812">Transmembrane</keyword>
<sequence length="253" mass="27376">MIARIGGDRARRERTPEPRTRDSREEPEPDGSAPPASSPSEKAIFSGATVVLGGLSGVAQFLGSSGGNGFLFIGVGTAVVTAAVVGVMFYKHMRAVAVRAAALVLVVTVGGVIGFLFGHRQKPNRVDGPHPVRVTVKGESDREVTIIVARSRTAGEGRRFWAVVRIHNVNGHSEYWPSKDLSAQPENYSYRFRVPDDADPRQPRSVLVYEVDEATAARLQFFKSNGLSPPIPERVRPPCDDCVASNEVDLPFS</sequence>
<proteinExistence type="predicted"/>
<evidence type="ECO:0000313" key="4">
    <source>
        <dbReference type="Proteomes" id="UP000542742"/>
    </source>
</evidence>
<gene>
    <name evidence="3" type="ORF">BKA14_002176</name>
</gene>
<comment type="caution">
    <text evidence="3">The sequence shown here is derived from an EMBL/GenBank/DDBJ whole genome shotgun (WGS) entry which is preliminary data.</text>
</comment>
<protein>
    <submittedName>
        <fullName evidence="3">Uncharacterized protein</fullName>
    </submittedName>
</protein>
<keyword evidence="2" id="KW-0472">Membrane</keyword>
<keyword evidence="2" id="KW-1133">Transmembrane helix</keyword>
<reference evidence="3 4" key="1">
    <citation type="submission" date="2020-08" db="EMBL/GenBank/DDBJ databases">
        <title>Sequencing the genomes of 1000 actinobacteria strains.</title>
        <authorList>
            <person name="Klenk H.-P."/>
        </authorList>
    </citation>
    <scope>NUCLEOTIDE SEQUENCE [LARGE SCALE GENOMIC DNA]</scope>
    <source>
        <strain evidence="3 4">DSM 45518</strain>
    </source>
</reference>
<feature type="compositionally biased region" description="Basic and acidic residues" evidence="1">
    <location>
        <begin position="1"/>
        <end position="26"/>
    </location>
</feature>
<evidence type="ECO:0000313" key="3">
    <source>
        <dbReference type="EMBL" id="MBB4692028.1"/>
    </source>
</evidence>
<feature type="transmembrane region" description="Helical" evidence="2">
    <location>
        <begin position="96"/>
        <end position="117"/>
    </location>
</feature>
<dbReference type="RefSeq" id="WP_184950803.1">
    <property type="nucleotide sequence ID" value="NZ_BOMC01000002.1"/>
</dbReference>
<organism evidence="3 4">
    <name type="scientific">Paractinoplanes abujensis</name>
    <dbReference type="NCBI Taxonomy" id="882441"/>
    <lineage>
        <taxon>Bacteria</taxon>
        <taxon>Bacillati</taxon>
        <taxon>Actinomycetota</taxon>
        <taxon>Actinomycetes</taxon>
        <taxon>Micromonosporales</taxon>
        <taxon>Micromonosporaceae</taxon>
        <taxon>Paractinoplanes</taxon>
    </lineage>
</organism>
<evidence type="ECO:0000256" key="1">
    <source>
        <dbReference type="SAM" id="MobiDB-lite"/>
    </source>
</evidence>
<dbReference type="AlphaFoldDB" id="A0A7W7CRN5"/>
<dbReference type="Proteomes" id="UP000542742">
    <property type="component" value="Unassembled WGS sequence"/>
</dbReference>
<dbReference type="EMBL" id="JACHMF010000001">
    <property type="protein sequence ID" value="MBB4692028.1"/>
    <property type="molecule type" value="Genomic_DNA"/>
</dbReference>
<feature type="transmembrane region" description="Helical" evidence="2">
    <location>
        <begin position="70"/>
        <end position="90"/>
    </location>
</feature>